<proteinExistence type="predicted"/>
<name>A0AAV6YMT9_ENGPU</name>
<dbReference type="Proteomes" id="UP000824782">
    <property type="component" value="Unassembled WGS sequence"/>
</dbReference>
<protein>
    <submittedName>
        <fullName evidence="1">Uncharacterized protein</fullName>
    </submittedName>
</protein>
<comment type="caution">
    <text evidence="1">The sequence shown here is derived from an EMBL/GenBank/DDBJ whole genome shotgun (WGS) entry which is preliminary data.</text>
</comment>
<evidence type="ECO:0000313" key="2">
    <source>
        <dbReference type="Proteomes" id="UP000824782"/>
    </source>
</evidence>
<gene>
    <name evidence="1" type="ORF">GDO81_029412</name>
</gene>
<dbReference type="AlphaFoldDB" id="A0AAV6YMT9"/>
<keyword evidence="2" id="KW-1185">Reference proteome</keyword>
<organism evidence="1 2">
    <name type="scientific">Engystomops pustulosus</name>
    <name type="common">Tungara frog</name>
    <name type="synonym">Physalaemus pustulosus</name>
    <dbReference type="NCBI Taxonomy" id="76066"/>
    <lineage>
        <taxon>Eukaryota</taxon>
        <taxon>Metazoa</taxon>
        <taxon>Chordata</taxon>
        <taxon>Craniata</taxon>
        <taxon>Vertebrata</taxon>
        <taxon>Euteleostomi</taxon>
        <taxon>Amphibia</taxon>
        <taxon>Batrachia</taxon>
        <taxon>Anura</taxon>
        <taxon>Neobatrachia</taxon>
        <taxon>Hyloidea</taxon>
        <taxon>Leptodactylidae</taxon>
        <taxon>Leiuperinae</taxon>
        <taxon>Engystomops</taxon>
    </lineage>
</organism>
<reference evidence="1" key="1">
    <citation type="thesis" date="2020" institute="ProQuest LLC" country="789 East Eisenhower Parkway, Ann Arbor, MI, USA">
        <title>Comparative Genomics and Chromosome Evolution.</title>
        <authorList>
            <person name="Mudd A.B."/>
        </authorList>
    </citation>
    <scope>NUCLEOTIDE SEQUENCE</scope>
    <source>
        <strain evidence="1">237g6f4</strain>
        <tissue evidence="1">Blood</tissue>
    </source>
</reference>
<sequence>MVSTNGHLWYGQVATSLRKAINSLRCHLCSGHWAAISHATYDAQDPVPRRLEIAHLPLSGESSRSFLLNLLMVSSIVLPILSLISPNLSLNGNPVLLLSQSSSHLDLGSVSYRSPVGHSAQTG</sequence>
<accession>A0AAV6YMT9</accession>
<dbReference type="EMBL" id="WNYA01078133">
    <property type="protein sequence ID" value="KAG8535108.1"/>
    <property type="molecule type" value="Genomic_DNA"/>
</dbReference>
<evidence type="ECO:0000313" key="1">
    <source>
        <dbReference type="EMBL" id="KAG8535108.1"/>
    </source>
</evidence>